<name>A0A9Q0FWW9_9ROSI</name>
<comment type="caution">
    <text evidence="2">The sequence shown here is derived from an EMBL/GenBank/DDBJ whole genome shotgun (WGS) entry which is preliminary data.</text>
</comment>
<reference evidence="2" key="2">
    <citation type="journal article" date="2023" name="Plants (Basel)">
        <title>Annotation of the Turnera subulata (Passifloraceae) Draft Genome Reveals the S-Locus Evolved after the Divergence of Turneroideae from Passifloroideae in a Stepwise Manner.</title>
        <authorList>
            <person name="Henning P.M."/>
            <person name="Roalson E.H."/>
            <person name="Mir W."/>
            <person name="McCubbin A.G."/>
            <person name="Shore J.S."/>
        </authorList>
    </citation>
    <scope>NUCLEOTIDE SEQUENCE</scope>
    <source>
        <strain evidence="2">F60SS</strain>
    </source>
</reference>
<reference evidence="2" key="1">
    <citation type="submission" date="2022-02" db="EMBL/GenBank/DDBJ databases">
        <authorList>
            <person name="Henning P.M."/>
            <person name="McCubbin A.G."/>
            <person name="Shore J.S."/>
        </authorList>
    </citation>
    <scope>NUCLEOTIDE SEQUENCE</scope>
    <source>
        <strain evidence="2">F60SS</strain>
        <tissue evidence="2">Leaves</tissue>
    </source>
</reference>
<protein>
    <recommendedName>
        <fullName evidence="1">DNA replication complex GINS protein PSF1 C-terminal domain-containing protein</fullName>
    </recommendedName>
</protein>
<feature type="domain" description="DNA replication complex GINS protein PSF1 C-terminal" evidence="1">
    <location>
        <begin position="25"/>
        <end position="58"/>
    </location>
</feature>
<dbReference type="OrthoDB" id="10252587at2759"/>
<dbReference type="InterPro" id="IPR056783">
    <property type="entry name" value="PSF1_C"/>
</dbReference>
<dbReference type="Proteomes" id="UP001141552">
    <property type="component" value="Unassembled WGS sequence"/>
</dbReference>
<dbReference type="AlphaFoldDB" id="A0A9Q0FWW9"/>
<keyword evidence="3" id="KW-1185">Reference proteome</keyword>
<evidence type="ECO:0000313" key="2">
    <source>
        <dbReference type="EMBL" id="KAJ4838224.1"/>
    </source>
</evidence>
<accession>A0A9Q0FWW9</accession>
<gene>
    <name evidence="2" type="ORF">Tsubulata_035079</name>
</gene>
<evidence type="ECO:0000313" key="3">
    <source>
        <dbReference type="Proteomes" id="UP001141552"/>
    </source>
</evidence>
<evidence type="ECO:0000259" key="1">
    <source>
        <dbReference type="Pfam" id="PF24997"/>
    </source>
</evidence>
<organism evidence="2 3">
    <name type="scientific">Turnera subulata</name>
    <dbReference type="NCBI Taxonomy" id="218843"/>
    <lineage>
        <taxon>Eukaryota</taxon>
        <taxon>Viridiplantae</taxon>
        <taxon>Streptophyta</taxon>
        <taxon>Embryophyta</taxon>
        <taxon>Tracheophyta</taxon>
        <taxon>Spermatophyta</taxon>
        <taxon>Magnoliopsida</taxon>
        <taxon>eudicotyledons</taxon>
        <taxon>Gunneridae</taxon>
        <taxon>Pentapetalae</taxon>
        <taxon>rosids</taxon>
        <taxon>fabids</taxon>
        <taxon>Malpighiales</taxon>
        <taxon>Passifloraceae</taxon>
        <taxon>Turnera</taxon>
    </lineage>
</organism>
<dbReference type="EMBL" id="JAKUCV010003612">
    <property type="protein sequence ID" value="KAJ4838224.1"/>
    <property type="molecule type" value="Genomic_DNA"/>
</dbReference>
<dbReference type="Pfam" id="PF24997">
    <property type="entry name" value="PSF1_C"/>
    <property type="match status" value="1"/>
</dbReference>
<proteinExistence type="predicted"/>
<sequence length="66" mass="7356">LLVKYIGIMSSGSWLITLQDMVPPKDPYAKVRILKDLDAGILLSDKTVTLSCNSIQFLMLRSMLLS</sequence>
<feature type="non-terminal residue" evidence="2">
    <location>
        <position position="1"/>
    </location>
</feature>